<evidence type="ECO:0000259" key="2">
    <source>
        <dbReference type="SMART" id="SM00644"/>
    </source>
</evidence>
<sequence length="194" mass="21747">MVIGGLTVGTSLFPSLADAAGIQVKEDLQEKQGDAVRLRIQRPKLVFAEDLQPRMETKRIVMHHIGGTNREVKAAEIHQWHLQNGWAGIGYHFVIHKDGSIEQGRPMDVIGAHCHRYNADSVGICSVGNFQQYYPTESQLATAAKLIAYVCSVYGLTPDKQTVFGHRDLNDTECPGDHYYVQLDRLRLEASRYL</sequence>
<comment type="similarity">
    <text evidence="1">Belongs to the N-acetylmuramoyl-L-alanine amidase 2 family.</text>
</comment>
<evidence type="ECO:0000313" key="7">
    <source>
        <dbReference type="Proteomes" id="UP000004018"/>
    </source>
</evidence>
<dbReference type="EMBL" id="ADGP01000018">
    <property type="protein sequence ID" value="EFD94177.1"/>
    <property type="molecule type" value="Genomic_DNA"/>
</dbReference>
<keyword evidence="5" id="KW-0378">Hydrolase</keyword>
<gene>
    <name evidence="4" type="ORF">HMPREF0889_0179</name>
    <name evidence="5" type="ORF">HMPREF1039_0548</name>
</gene>
<dbReference type="InterPro" id="IPR015510">
    <property type="entry name" value="PGRP"/>
</dbReference>
<accession>D3LUI9</accession>
<dbReference type="SUPFAM" id="SSF55846">
    <property type="entry name" value="N-acetylmuramoyl-L-alanine amidase-like"/>
    <property type="match status" value="1"/>
</dbReference>
<feature type="domain" description="N-acetylmuramoyl-L-alanine amidase" evidence="2">
    <location>
        <begin position="46"/>
        <end position="176"/>
    </location>
</feature>
<dbReference type="OrthoDB" id="9812621at2"/>
<comment type="caution">
    <text evidence="4">The sequence shown here is derived from an EMBL/GenBank/DDBJ whole genome shotgun (WGS) entry which is preliminary data.</text>
</comment>
<reference evidence="4" key="2">
    <citation type="submission" date="2009-12" db="EMBL/GenBank/DDBJ databases">
        <authorList>
            <person name="Madupu R."/>
            <person name="Durkin A.S."/>
            <person name="Torralba M."/>
            <person name="Methe B."/>
            <person name="Sutton G.G."/>
            <person name="Strausberg R.L."/>
            <person name="Nelson K.E."/>
        </authorList>
    </citation>
    <scope>NUCLEOTIDE SEQUENCE</scope>
    <source>
        <strain evidence="4">28L</strain>
    </source>
</reference>
<dbReference type="SMART" id="SM00644">
    <property type="entry name" value="Ami_2"/>
    <property type="match status" value="1"/>
</dbReference>
<dbReference type="Gene3D" id="3.40.80.10">
    <property type="entry name" value="Peptidoglycan recognition protein-like"/>
    <property type="match status" value="1"/>
</dbReference>
<proteinExistence type="inferred from homology"/>
<dbReference type="Proteomes" id="UP000003242">
    <property type="component" value="Unassembled WGS sequence"/>
</dbReference>
<dbReference type="GO" id="GO:0008745">
    <property type="term" value="F:N-acetylmuramoyl-L-alanine amidase activity"/>
    <property type="evidence" value="ECO:0007669"/>
    <property type="project" value="UniProtKB-EC"/>
</dbReference>
<dbReference type="Pfam" id="PF01510">
    <property type="entry name" value="Amidase_2"/>
    <property type="match status" value="1"/>
</dbReference>
<evidence type="ECO:0000256" key="1">
    <source>
        <dbReference type="ARBA" id="ARBA00007553"/>
    </source>
</evidence>
<dbReference type="InterPro" id="IPR002502">
    <property type="entry name" value="Amidase_domain"/>
</dbReference>
<protein>
    <submittedName>
        <fullName evidence="4">N-acetylmuramoyl-L-alanine amidase</fullName>
        <ecNumber evidence="5">3.5.1.28</ecNumber>
    </submittedName>
</protein>
<dbReference type="SMART" id="SM00701">
    <property type="entry name" value="PGRP"/>
    <property type="match status" value="1"/>
</dbReference>
<reference evidence="5 7" key="3">
    <citation type="submission" date="2011-04" db="EMBL/GenBank/DDBJ databases">
        <authorList>
            <person name="Harkins D.M."/>
            <person name="Madupu R."/>
            <person name="Durkin A.S."/>
            <person name="Torralba M."/>
            <person name="Methe B."/>
            <person name="Sutton G.G."/>
            <person name="Nelson K.E."/>
        </authorList>
    </citation>
    <scope>NUCLEOTIDE SEQUENCE [LARGE SCALE GENOMIC DNA]</scope>
    <source>
        <strain evidence="5 7">UPII 199-6</strain>
    </source>
</reference>
<evidence type="ECO:0000259" key="3">
    <source>
        <dbReference type="SMART" id="SM00701"/>
    </source>
</evidence>
<reference evidence="6" key="1">
    <citation type="submission" date="2009-12" db="EMBL/GenBank/DDBJ databases">
        <title>Sequence of Clostridiales genomosp. BVAB3 str. UPII9-5.</title>
        <authorList>
            <person name="Madupu R."/>
            <person name="Durkin A.S."/>
            <person name="Torralba M."/>
            <person name="Methe B."/>
            <person name="Sutton G.G."/>
            <person name="Strausberg R.L."/>
            <person name="Nelson K.E."/>
        </authorList>
    </citation>
    <scope>NUCLEOTIDE SEQUENCE [LARGE SCALE GENOMIC DNA]</scope>
    <source>
        <strain evidence="6">28L</strain>
    </source>
</reference>
<feature type="domain" description="Peptidoglycan recognition protein family" evidence="3">
    <location>
        <begin position="43"/>
        <end position="170"/>
    </location>
</feature>
<dbReference type="STRING" id="699218.HMPREF0889_0179"/>
<dbReference type="GO" id="GO:0008270">
    <property type="term" value="F:zinc ion binding"/>
    <property type="evidence" value="ECO:0007669"/>
    <property type="project" value="InterPro"/>
</dbReference>
<dbReference type="eggNOG" id="COG5632">
    <property type="taxonomic scope" value="Bacteria"/>
</dbReference>
<dbReference type="PANTHER" id="PTHR11022">
    <property type="entry name" value="PEPTIDOGLYCAN RECOGNITION PROTEIN"/>
    <property type="match status" value="1"/>
</dbReference>
<evidence type="ECO:0000313" key="6">
    <source>
        <dbReference type="Proteomes" id="UP000003242"/>
    </source>
</evidence>
<dbReference type="PANTHER" id="PTHR11022:SF41">
    <property type="entry name" value="PEPTIDOGLYCAN-RECOGNITION PROTEIN LC-RELATED"/>
    <property type="match status" value="1"/>
</dbReference>
<dbReference type="InterPro" id="IPR036505">
    <property type="entry name" value="Amidase/PGRP_sf"/>
</dbReference>
<dbReference type="AlphaFoldDB" id="D3LUI9"/>
<evidence type="ECO:0000313" key="5">
    <source>
        <dbReference type="EMBL" id="EGL39257.1"/>
    </source>
</evidence>
<dbReference type="GO" id="GO:0009253">
    <property type="term" value="P:peptidoglycan catabolic process"/>
    <property type="evidence" value="ECO:0007669"/>
    <property type="project" value="InterPro"/>
</dbReference>
<dbReference type="Proteomes" id="UP000004018">
    <property type="component" value="Unassembled WGS sequence"/>
</dbReference>
<dbReference type="InterPro" id="IPR006619">
    <property type="entry name" value="PGRP_domain_met/bac"/>
</dbReference>
<dbReference type="CDD" id="cd06583">
    <property type="entry name" value="PGRP"/>
    <property type="match status" value="1"/>
</dbReference>
<organism evidence="4 6">
    <name type="scientific">Megasphaera lornae</name>
    <dbReference type="NCBI Taxonomy" id="1000568"/>
    <lineage>
        <taxon>Bacteria</taxon>
        <taxon>Bacillati</taxon>
        <taxon>Bacillota</taxon>
        <taxon>Negativicutes</taxon>
        <taxon>Veillonellales</taxon>
        <taxon>Veillonellaceae</taxon>
        <taxon>Megasphaera</taxon>
    </lineage>
</organism>
<dbReference type="EMBL" id="AFIJ01000039">
    <property type="protein sequence ID" value="EGL39257.1"/>
    <property type="molecule type" value="Genomic_DNA"/>
</dbReference>
<evidence type="ECO:0000313" key="4">
    <source>
        <dbReference type="EMBL" id="EFD94177.1"/>
    </source>
</evidence>
<dbReference type="EC" id="3.5.1.28" evidence="5"/>
<name>D3LUI9_9FIRM</name>
<keyword evidence="7" id="KW-1185">Reference proteome</keyword>